<organism evidence="1 2">
    <name type="scientific">Mycobacterium kansasii ATCC 12478</name>
    <dbReference type="NCBI Taxonomy" id="557599"/>
    <lineage>
        <taxon>Bacteria</taxon>
        <taxon>Bacillati</taxon>
        <taxon>Actinomycetota</taxon>
        <taxon>Actinomycetes</taxon>
        <taxon>Mycobacteriales</taxon>
        <taxon>Mycobacteriaceae</taxon>
        <taxon>Mycobacterium</taxon>
    </lineage>
</organism>
<gene>
    <name evidence="1" type="ORF">MKAN_10505</name>
</gene>
<dbReference type="HOGENOM" id="CLU_3365965_0_0_11"/>
<dbReference type="KEGG" id="mkn:MKAN_10505"/>
<sequence length="35" mass="4005">MLRRGNSSDRVRSDRDIAGFAVVEEYYWSVIGDQG</sequence>
<reference evidence="1 2" key="1">
    <citation type="submission" date="2013-10" db="EMBL/GenBank/DDBJ databases">
        <title>Genome sequence of Mycobacterium kansasii.</title>
        <authorList>
            <consortium name="McGill University Mycobacterium genome consortium"/>
            <person name="Veyrier F.J."/>
            <person name="Behr M.A."/>
        </authorList>
    </citation>
    <scope>NUCLEOTIDE SEQUENCE [LARGE SCALE GENOMIC DNA]</scope>
    <source>
        <strain evidence="1 2">ATCC 12478</strain>
    </source>
</reference>
<accession>U5WYY6</accession>
<dbReference type="AlphaFoldDB" id="U5WYY6"/>
<dbReference type="Proteomes" id="UP000017786">
    <property type="component" value="Chromosome"/>
</dbReference>
<proteinExistence type="predicted"/>
<dbReference type="EMBL" id="CP006835">
    <property type="protein sequence ID" value="AGZ54147.1"/>
    <property type="molecule type" value="Genomic_DNA"/>
</dbReference>
<name>U5WYY6_MYCKA</name>
<evidence type="ECO:0000313" key="1">
    <source>
        <dbReference type="EMBL" id="AGZ54147.1"/>
    </source>
</evidence>
<evidence type="ECO:0000313" key="2">
    <source>
        <dbReference type="Proteomes" id="UP000017786"/>
    </source>
</evidence>
<protein>
    <submittedName>
        <fullName evidence="1">Uncharacterized protein</fullName>
    </submittedName>
</protein>